<comment type="caution">
    <text evidence="1">The sequence shown here is derived from an EMBL/GenBank/DDBJ whole genome shotgun (WGS) entry which is preliminary data.</text>
</comment>
<gene>
    <name evidence="1" type="ORF">BCR44DRAFT_1487869</name>
</gene>
<dbReference type="OrthoDB" id="2246127at2759"/>
<dbReference type="Proteomes" id="UP000193411">
    <property type="component" value="Unassembled WGS sequence"/>
</dbReference>
<name>A0A1Y2HCG6_9FUNG</name>
<proteinExistence type="predicted"/>
<dbReference type="AlphaFoldDB" id="A0A1Y2HCG6"/>
<dbReference type="STRING" id="765915.A0A1Y2HCG6"/>
<evidence type="ECO:0000313" key="1">
    <source>
        <dbReference type="EMBL" id="ORZ31383.1"/>
    </source>
</evidence>
<organism evidence="1 2">
    <name type="scientific">Catenaria anguillulae PL171</name>
    <dbReference type="NCBI Taxonomy" id="765915"/>
    <lineage>
        <taxon>Eukaryota</taxon>
        <taxon>Fungi</taxon>
        <taxon>Fungi incertae sedis</taxon>
        <taxon>Blastocladiomycota</taxon>
        <taxon>Blastocladiomycetes</taxon>
        <taxon>Blastocladiales</taxon>
        <taxon>Catenariaceae</taxon>
        <taxon>Catenaria</taxon>
    </lineage>
</organism>
<keyword evidence="2" id="KW-1185">Reference proteome</keyword>
<protein>
    <submittedName>
        <fullName evidence="1">Uncharacterized protein</fullName>
    </submittedName>
</protein>
<evidence type="ECO:0000313" key="2">
    <source>
        <dbReference type="Proteomes" id="UP000193411"/>
    </source>
</evidence>
<dbReference type="PANTHER" id="PTHR31912:SF34">
    <property type="entry name" value="NOTOCHORD-RELATED PROTEIN"/>
    <property type="match status" value="1"/>
</dbReference>
<dbReference type="EMBL" id="MCFL01000061">
    <property type="protein sequence ID" value="ORZ31383.1"/>
    <property type="molecule type" value="Genomic_DNA"/>
</dbReference>
<dbReference type="PANTHER" id="PTHR31912">
    <property type="entry name" value="IP13529P"/>
    <property type="match status" value="1"/>
</dbReference>
<accession>A0A1Y2HCG6</accession>
<reference evidence="1 2" key="1">
    <citation type="submission" date="2016-07" db="EMBL/GenBank/DDBJ databases">
        <title>Pervasive Adenine N6-methylation of Active Genes in Fungi.</title>
        <authorList>
            <consortium name="DOE Joint Genome Institute"/>
            <person name="Mondo S.J."/>
            <person name="Dannebaum R.O."/>
            <person name="Kuo R.C."/>
            <person name="Labutti K."/>
            <person name="Haridas S."/>
            <person name="Kuo A."/>
            <person name="Salamov A."/>
            <person name="Ahrendt S.R."/>
            <person name="Lipzen A."/>
            <person name="Sullivan W."/>
            <person name="Andreopoulos W.B."/>
            <person name="Clum A."/>
            <person name="Lindquist E."/>
            <person name="Daum C."/>
            <person name="Ramamoorthy G.K."/>
            <person name="Gryganskyi A."/>
            <person name="Culley D."/>
            <person name="Magnuson J.K."/>
            <person name="James T.Y."/>
            <person name="O'Malley M.A."/>
            <person name="Stajich J.E."/>
            <person name="Spatafora J.W."/>
            <person name="Visel A."/>
            <person name="Grigoriev I.V."/>
        </authorList>
    </citation>
    <scope>NUCLEOTIDE SEQUENCE [LARGE SCALE GENOMIC DNA]</scope>
    <source>
        <strain evidence="1 2">PL171</strain>
    </source>
</reference>
<sequence length="855" mass="96246">MKALYALFLVLEVEDLPPVSHFLNRKLFPDPNFVRIFQTAHLDAASGAINVLHTHHIRDLIALNFANPLFAKKLIRYPRRCADNRLRHIMDGKRVRGDFHFATPMVVVPADVPFNVYVFDVVSTSRDDVPYAKVSAFEQDEDGTLFAFIQPLMRDIAHVPVGAAIPLSLIAGQDKLRIPITTFTARLDNNAFTLCARHPQTRNVLHAANIPADTREFIASVDQIRTYVIEQTGEDMQVASFPIGAYGDDHGSQSKSQNKNHKWELGFPSLEYEYQPLFSQFLSSSRAVDGVVMGHVAVDQILEEVRNGLVVWDAHLRKRIFVFSSLLLLKADNPMHAACCGGQAGNGAVNLCRVCYATSETANRIAALRTIEQTLATRPAAVDSPFFSFPPAEFDPHRSMPLETLHTVLLGTVKYAANLVLGILRDPEFAFLWQYLLAHNWAAYSRPIPKNPRYFRSHLGRELRYVAQGLPFMMVMIEERFPDRVWTVETWMVVAHICFIAKLLYRDSVPADTDNVLTFTVRGLMNLIVASQDEAIAALAVKPKFHLLLHADTFQTLFGPLKHSCATEREESRIGHTKSNIANSNRHATSCDMGKRYAEIVLIRHLTLGGYDPQHPELGRILGEECFAEIQFNTHLRHLLDLPPIADTAKEHGTPSKAIRSPRSRRPIKHRIQDLNGYLRTALQNMADANEDFPDRGWEHWKAVTLSGKLVNAGASVVRKVEGEALPIFYMFYGVVQHSHDVDRCFAVVRPYTPLPNSENIKHLSLGTRDPILTSVLCASHCLAHNQAPILIAPALLTSVVDMWHACHELGCTVQNRHVQRRSERVDVEGDMDGFVHVHPEQDVFVLNCYHHEPE</sequence>